<keyword evidence="1" id="KW-0472">Membrane</keyword>
<evidence type="ECO:0000313" key="2">
    <source>
        <dbReference type="EMBL" id="SFK17220.1"/>
    </source>
</evidence>
<reference evidence="2 3" key="1">
    <citation type="submission" date="2016-10" db="EMBL/GenBank/DDBJ databases">
        <authorList>
            <person name="Varghese N."/>
            <person name="Submissions S."/>
        </authorList>
    </citation>
    <scope>NUCLEOTIDE SEQUENCE [LARGE SCALE GENOMIC DNA]</scope>
    <source>
        <strain evidence="2 3">DSM 21822</strain>
    </source>
</reference>
<name>A0A1I3XCE0_9HYPH</name>
<dbReference type="Proteomes" id="UP000323300">
    <property type="component" value="Unassembled WGS sequence"/>
</dbReference>
<evidence type="ECO:0000313" key="3">
    <source>
        <dbReference type="Proteomes" id="UP000323300"/>
    </source>
</evidence>
<dbReference type="OrthoDB" id="7869382at2"/>
<keyword evidence="1" id="KW-0812">Transmembrane</keyword>
<evidence type="ECO:0008006" key="4">
    <source>
        <dbReference type="Google" id="ProtNLM"/>
    </source>
</evidence>
<protein>
    <recommendedName>
        <fullName evidence="4">Fimbrial protein</fullName>
    </recommendedName>
</protein>
<evidence type="ECO:0000256" key="1">
    <source>
        <dbReference type="SAM" id="Phobius"/>
    </source>
</evidence>
<keyword evidence="1" id="KW-1133">Transmembrane helix</keyword>
<gene>
    <name evidence="2" type="ORF">SAMN04488498_103136</name>
</gene>
<feature type="transmembrane region" description="Helical" evidence="1">
    <location>
        <begin position="23"/>
        <end position="47"/>
    </location>
</feature>
<dbReference type="AlphaFoldDB" id="A0A1I3XCE0"/>
<dbReference type="EMBL" id="FOSL01000003">
    <property type="protein sequence ID" value="SFK17220.1"/>
    <property type="molecule type" value="Genomic_DNA"/>
</dbReference>
<sequence length="126" mass="13238">MPTSDDNDDKPLDPAVEKVRKKLVRFVAINLGLLFVALMAVVGAIVYKSGRSAPETASPVSVVPSPAEGAMLTGDIVLPAGARLLSQSLSGNRIALDAELSDGSRAILLYDIGERRIVGHFAVKAQ</sequence>
<proteinExistence type="predicted"/>
<accession>A0A1I3XCE0</accession>
<dbReference type="RefSeq" id="WP_149759437.1">
    <property type="nucleotide sequence ID" value="NZ_BSPE01000008.1"/>
</dbReference>
<organism evidence="2 3">
    <name type="scientific">Neomesorhizobium albiziae</name>
    <dbReference type="NCBI Taxonomy" id="335020"/>
    <lineage>
        <taxon>Bacteria</taxon>
        <taxon>Pseudomonadati</taxon>
        <taxon>Pseudomonadota</taxon>
        <taxon>Alphaproteobacteria</taxon>
        <taxon>Hyphomicrobiales</taxon>
        <taxon>Phyllobacteriaceae</taxon>
        <taxon>Neomesorhizobium</taxon>
    </lineage>
</organism>
<keyword evidence="3" id="KW-1185">Reference proteome</keyword>